<evidence type="ECO:0000256" key="1">
    <source>
        <dbReference type="SAM" id="Phobius"/>
    </source>
</evidence>
<dbReference type="KEGG" id="smo:SELMODRAFT_427700"/>
<sequence>METCIQCDTPKILIISLRSWLTSGLRLKGIDRGAPEQERGWAGLINGRVSLETPLRSPRDPGLLDVEPVKASARSLYLLAIGLLIREMATKQRDLYVIACLPPAASYMLLCTTLFGPHYFSLVQMQASPLPLYKWRVIPSIPVHQSPLQACFSTDSKNQHIEMVSLLVGQ</sequence>
<keyword evidence="1" id="KW-0812">Transmembrane</keyword>
<feature type="transmembrane region" description="Helical" evidence="1">
    <location>
        <begin position="95"/>
        <end position="120"/>
    </location>
</feature>
<keyword evidence="3" id="KW-1185">Reference proteome</keyword>
<dbReference type="EMBL" id="GL377658">
    <property type="protein sequence ID" value="EFJ09899.1"/>
    <property type="molecule type" value="Genomic_DNA"/>
</dbReference>
<name>D8T0F7_SELML</name>
<dbReference type="HOGENOM" id="CLU_1573333_0_0_1"/>
<dbReference type="InParanoid" id="D8T0F7"/>
<dbReference type="Proteomes" id="UP000001514">
    <property type="component" value="Unassembled WGS sequence"/>
</dbReference>
<organism evidence="3">
    <name type="scientific">Selaginella moellendorffii</name>
    <name type="common">Spikemoss</name>
    <dbReference type="NCBI Taxonomy" id="88036"/>
    <lineage>
        <taxon>Eukaryota</taxon>
        <taxon>Viridiplantae</taxon>
        <taxon>Streptophyta</taxon>
        <taxon>Embryophyta</taxon>
        <taxon>Tracheophyta</taxon>
        <taxon>Lycopodiopsida</taxon>
        <taxon>Selaginellales</taxon>
        <taxon>Selaginellaceae</taxon>
        <taxon>Selaginella</taxon>
    </lineage>
</organism>
<dbReference type="Gramene" id="EFJ09899">
    <property type="protein sequence ID" value="EFJ09899"/>
    <property type="gene ID" value="SELMODRAFT_427700"/>
</dbReference>
<protein>
    <submittedName>
        <fullName evidence="2">Uncharacterized protein</fullName>
    </submittedName>
</protein>
<proteinExistence type="predicted"/>
<evidence type="ECO:0000313" key="2">
    <source>
        <dbReference type="EMBL" id="EFJ09899.1"/>
    </source>
</evidence>
<reference evidence="2 3" key="1">
    <citation type="journal article" date="2011" name="Science">
        <title>The Selaginella genome identifies genetic changes associated with the evolution of vascular plants.</title>
        <authorList>
            <person name="Banks J.A."/>
            <person name="Nishiyama T."/>
            <person name="Hasebe M."/>
            <person name="Bowman J.L."/>
            <person name="Gribskov M."/>
            <person name="dePamphilis C."/>
            <person name="Albert V.A."/>
            <person name="Aono N."/>
            <person name="Aoyama T."/>
            <person name="Ambrose B.A."/>
            <person name="Ashton N.W."/>
            <person name="Axtell M.J."/>
            <person name="Barker E."/>
            <person name="Barker M.S."/>
            <person name="Bennetzen J.L."/>
            <person name="Bonawitz N.D."/>
            <person name="Chapple C."/>
            <person name="Cheng C."/>
            <person name="Correa L.G."/>
            <person name="Dacre M."/>
            <person name="DeBarry J."/>
            <person name="Dreyer I."/>
            <person name="Elias M."/>
            <person name="Engstrom E.M."/>
            <person name="Estelle M."/>
            <person name="Feng L."/>
            <person name="Finet C."/>
            <person name="Floyd S.K."/>
            <person name="Frommer W.B."/>
            <person name="Fujita T."/>
            <person name="Gramzow L."/>
            <person name="Gutensohn M."/>
            <person name="Harholt J."/>
            <person name="Hattori M."/>
            <person name="Heyl A."/>
            <person name="Hirai T."/>
            <person name="Hiwatashi Y."/>
            <person name="Ishikawa M."/>
            <person name="Iwata M."/>
            <person name="Karol K.G."/>
            <person name="Koehler B."/>
            <person name="Kolukisaoglu U."/>
            <person name="Kubo M."/>
            <person name="Kurata T."/>
            <person name="Lalonde S."/>
            <person name="Li K."/>
            <person name="Li Y."/>
            <person name="Litt A."/>
            <person name="Lyons E."/>
            <person name="Manning G."/>
            <person name="Maruyama T."/>
            <person name="Michael T.P."/>
            <person name="Mikami K."/>
            <person name="Miyazaki S."/>
            <person name="Morinaga S."/>
            <person name="Murata T."/>
            <person name="Mueller-Roeber B."/>
            <person name="Nelson D.R."/>
            <person name="Obara M."/>
            <person name="Oguri Y."/>
            <person name="Olmstead R.G."/>
            <person name="Onodera N."/>
            <person name="Petersen B.L."/>
            <person name="Pils B."/>
            <person name="Prigge M."/>
            <person name="Rensing S.A."/>
            <person name="Riano-Pachon D.M."/>
            <person name="Roberts A.W."/>
            <person name="Sato Y."/>
            <person name="Scheller H.V."/>
            <person name="Schulz B."/>
            <person name="Schulz C."/>
            <person name="Shakirov E.V."/>
            <person name="Shibagaki N."/>
            <person name="Shinohara N."/>
            <person name="Shippen D.E."/>
            <person name="Soerensen I."/>
            <person name="Sotooka R."/>
            <person name="Sugimoto N."/>
            <person name="Sugita M."/>
            <person name="Sumikawa N."/>
            <person name="Tanurdzic M."/>
            <person name="Theissen G."/>
            <person name="Ulvskov P."/>
            <person name="Wakazuki S."/>
            <person name="Weng J.K."/>
            <person name="Willats W.W."/>
            <person name="Wipf D."/>
            <person name="Wolf P.G."/>
            <person name="Yang L."/>
            <person name="Zimmer A.D."/>
            <person name="Zhu Q."/>
            <person name="Mitros T."/>
            <person name="Hellsten U."/>
            <person name="Loque D."/>
            <person name="Otillar R."/>
            <person name="Salamov A."/>
            <person name="Schmutz J."/>
            <person name="Shapiro H."/>
            <person name="Lindquist E."/>
            <person name="Lucas S."/>
            <person name="Rokhsar D."/>
            <person name="Grigoriev I.V."/>
        </authorList>
    </citation>
    <scope>NUCLEOTIDE SEQUENCE [LARGE SCALE GENOMIC DNA]</scope>
</reference>
<accession>D8T0F7</accession>
<evidence type="ECO:0000313" key="3">
    <source>
        <dbReference type="Proteomes" id="UP000001514"/>
    </source>
</evidence>
<keyword evidence="1" id="KW-1133">Transmembrane helix</keyword>
<gene>
    <name evidence="2" type="ORF">SELMODRAFT_427700</name>
</gene>
<dbReference type="AlphaFoldDB" id="D8T0F7"/>
<keyword evidence="1" id="KW-0472">Membrane</keyword>